<dbReference type="RefSeq" id="WP_331786270.1">
    <property type="nucleotide sequence ID" value="NZ_JAVFKM010000004.1"/>
</dbReference>
<sequence length="402" mass="43674">MPSQDQVPAGSPAGTAADGTYLRGRMRDILDFAVRHIPRLHSYEKHWTGKQDPVVSMNDKIVVEAALLALTCHRVSHAEPRIAAAVRALAEVLLPHARSARNADMLTRLPQSAASIGTSHLLLDRLGYPDARYDALHTAAVAATHPCVPERLPYRYMEQQWLASLAPGGRGSHGVEVPPGSVLYANQTAVEMHPNDVYSLTHAVMFGTDFGRRTVDPRVSTEAVLATLDSCLALQLGNENLDLIGELLFSAAMLRPGTTCAYTRAGWDLLTGVWERFGYLPSPQFSTPEYEELAPRARAAYSFQHTYHTMFVAGILCAVLYDALDTPPRPHVHAAPDDVATDAALALAAREYQLDVLTQQLGQLTAAGGPLTPTAEAAARYLELQRAVPRGVPSRPDPLTRQ</sequence>
<comment type="caution">
    <text evidence="2">The sequence shown here is derived from an EMBL/GenBank/DDBJ whole genome shotgun (WGS) entry which is preliminary data.</text>
</comment>
<evidence type="ECO:0000259" key="1">
    <source>
        <dbReference type="Pfam" id="PF21836"/>
    </source>
</evidence>
<dbReference type="Pfam" id="PF21836">
    <property type="entry name" value="DUF6895"/>
    <property type="match status" value="1"/>
</dbReference>
<evidence type="ECO:0000313" key="3">
    <source>
        <dbReference type="Proteomes" id="UP001348265"/>
    </source>
</evidence>
<dbReference type="EMBL" id="JAVFKM010000004">
    <property type="protein sequence ID" value="MEF3113663.1"/>
    <property type="molecule type" value="Genomic_DNA"/>
</dbReference>
<feature type="domain" description="DUF6895" evidence="1">
    <location>
        <begin position="28"/>
        <end position="318"/>
    </location>
</feature>
<accession>A0ABU7WSH3</accession>
<reference evidence="2 3" key="1">
    <citation type="submission" date="2023-08" db="EMBL/GenBank/DDBJ databases">
        <authorList>
            <person name="Sharma P."/>
            <person name="Verma V."/>
            <person name="Mohan M.K."/>
            <person name="Dubey A.K."/>
        </authorList>
    </citation>
    <scope>NUCLEOTIDE SEQUENCE [LARGE SCALE GENOMIC DNA]</scope>
    <source>
        <strain evidence="2 3">ADP4</strain>
    </source>
</reference>
<keyword evidence="3" id="KW-1185">Reference proteome</keyword>
<dbReference type="InterPro" id="IPR054190">
    <property type="entry name" value="DUF6895"/>
</dbReference>
<evidence type="ECO:0000313" key="2">
    <source>
        <dbReference type="EMBL" id="MEF3113663.1"/>
    </source>
</evidence>
<proteinExistence type="predicted"/>
<protein>
    <recommendedName>
        <fullName evidence="1">DUF6895 domain-containing protein</fullName>
    </recommendedName>
</protein>
<name>A0ABU7WSH3_9ACTN</name>
<dbReference type="Proteomes" id="UP001348265">
    <property type="component" value="Unassembled WGS sequence"/>
</dbReference>
<organism evidence="2 3">
    <name type="scientific">Streptomyces chrestomyceticus</name>
    <dbReference type="NCBI Taxonomy" id="68185"/>
    <lineage>
        <taxon>Bacteria</taxon>
        <taxon>Bacillati</taxon>
        <taxon>Actinomycetota</taxon>
        <taxon>Actinomycetes</taxon>
        <taxon>Kitasatosporales</taxon>
        <taxon>Streptomycetaceae</taxon>
        <taxon>Streptomyces</taxon>
    </lineage>
</organism>
<gene>
    <name evidence="2" type="ORF">RB636_10695</name>
</gene>